<dbReference type="VEuPathDB" id="FungiDB:KRP23_13946"/>
<feature type="region of interest" description="Disordered" evidence="5">
    <location>
        <begin position="1524"/>
        <end position="1699"/>
    </location>
</feature>
<organism evidence="7 8">
    <name type="scientific">Phytophthora ramorum</name>
    <name type="common">Sudden oak death agent</name>
    <dbReference type="NCBI Taxonomy" id="164328"/>
    <lineage>
        <taxon>Eukaryota</taxon>
        <taxon>Sar</taxon>
        <taxon>Stramenopiles</taxon>
        <taxon>Oomycota</taxon>
        <taxon>Peronosporomycetes</taxon>
        <taxon>Peronosporales</taxon>
        <taxon>Peronosporaceae</taxon>
        <taxon>Phytophthora</taxon>
    </lineage>
</organism>
<feature type="compositionally biased region" description="Basic and acidic residues" evidence="5">
    <location>
        <begin position="1314"/>
        <end position="1323"/>
    </location>
</feature>
<reference evidence="8" key="1">
    <citation type="journal article" date="2006" name="Science">
        <title>Phytophthora genome sequences uncover evolutionary origins and mechanisms of pathogenesis.</title>
        <authorList>
            <person name="Tyler B.M."/>
            <person name="Tripathy S."/>
            <person name="Zhang X."/>
            <person name="Dehal P."/>
            <person name="Jiang R.H."/>
            <person name="Aerts A."/>
            <person name="Arredondo F.D."/>
            <person name="Baxter L."/>
            <person name="Bensasson D."/>
            <person name="Beynon J.L."/>
            <person name="Chapman J."/>
            <person name="Damasceno C.M."/>
            <person name="Dorrance A.E."/>
            <person name="Dou D."/>
            <person name="Dickerman A.W."/>
            <person name="Dubchak I.L."/>
            <person name="Garbelotto M."/>
            <person name="Gijzen M."/>
            <person name="Gordon S.G."/>
            <person name="Govers F."/>
            <person name="Grunwald N.J."/>
            <person name="Huang W."/>
            <person name="Ivors K.L."/>
            <person name="Jones R.W."/>
            <person name="Kamoun S."/>
            <person name="Krampis K."/>
            <person name="Lamour K.H."/>
            <person name="Lee M.K."/>
            <person name="McDonald W.H."/>
            <person name="Medina M."/>
            <person name="Meijer H.J."/>
            <person name="Nordberg E.K."/>
            <person name="Maclean D.J."/>
            <person name="Ospina-Giraldo M.D."/>
            <person name="Morris P.F."/>
            <person name="Phuntumart V."/>
            <person name="Putnam N.H."/>
            <person name="Rash S."/>
            <person name="Rose J.K."/>
            <person name="Sakihama Y."/>
            <person name="Salamov A.A."/>
            <person name="Savidor A."/>
            <person name="Scheuring C.F."/>
            <person name="Smith B.M."/>
            <person name="Sobral B.W."/>
            <person name="Terry A."/>
            <person name="Torto-Alalibo T.A."/>
            <person name="Win J."/>
            <person name="Xu Z."/>
            <person name="Zhang H."/>
            <person name="Grigoriev I.V."/>
            <person name="Rokhsar D.S."/>
            <person name="Boore J.L."/>
        </authorList>
    </citation>
    <scope>NUCLEOTIDE SEQUENCE [LARGE SCALE GENOMIC DNA]</scope>
    <source>
        <strain evidence="8">Pr102</strain>
    </source>
</reference>
<feature type="compositionally biased region" description="Basic residues" evidence="5">
    <location>
        <begin position="878"/>
        <end position="897"/>
    </location>
</feature>
<evidence type="ECO:0000256" key="1">
    <source>
        <dbReference type="ARBA" id="ARBA00004123"/>
    </source>
</evidence>
<feature type="compositionally biased region" description="Basic residues" evidence="5">
    <location>
        <begin position="730"/>
        <end position="765"/>
    </location>
</feature>
<dbReference type="VEuPathDB" id="FungiDB:KRP22_4654"/>
<dbReference type="PANTHER" id="PTHR15272">
    <property type="entry name" value="CHROMATIN ASSEMBLY FACTOR 1 SUBUNIT A CAF-1 SUBUNIT A"/>
    <property type="match status" value="1"/>
</dbReference>
<evidence type="ECO:0000256" key="4">
    <source>
        <dbReference type="ARBA" id="ARBA00023242"/>
    </source>
</evidence>
<feature type="region of interest" description="Disordered" evidence="5">
    <location>
        <begin position="1180"/>
        <end position="1222"/>
    </location>
</feature>
<feature type="compositionally biased region" description="Basic and acidic residues" evidence="5">
    <location>
        <begin position="604"/>
        <end position="614"/>
    </location>
</feature>
<feature type="compositionally biased region" description="Acidic residues" evidence="5">
    <location>
        <begin position="1386"/>
        <end position="1416"/>
    </location>
</feature>
<feature type="domain" description="Chromatin assembly factor 1 subunit A dimerization" evidence="6">
    <location>
        <begin position="1345"/>
        <end position="1414"/>
    </location>
</feature>
<dbReference type="GO" id="GO:0033186">
    <property type="term" value="C:CAF-1 complex"/>
    <property type="evidence" value="ECO:0000318"/>
    <property type="project" value="GO_Central"/>
</dbReference>
<reference evidence="7" key="2">
    <citation type="submission" date="2015-06" db="UniProtKB">
        <authorList>
            <consortium name="EnsemblProtists"/>
        </authorList>
    </citation>
    <scope>IDENTIFICATION</scope>
    <source>
        <strain evidence="7">Pr102</strain>
    </source>
</reference>
<feature type="region of interest" description="Disordered" evidence="5">
    <location>
        <begin position="460"/>
        <end position="526"/>
    </location>
</feature>
<evidence type="ECO:0000256" key="2">
    <source>
        <dbReference type="ARBA" id="ARBA00022763"/>
    </source>
</evidence>
<feature type="compositionally biased region" description="Low complexity" evidence="5">
    <location>
        <begin position="1293"/>
        <end position="1304"/>
    </location>
</feature>
<feature type="compositionally biased region" description="Low complexity" evidence="5">
    <location>
        <begin position="1550"/>
        <end position="1565"/>
    </location>
</feature>
<evidence type="ECO:0000313" key="7">
    <source>
        <dbReference type="EnsemblProtists" id="Phyra84852"/>
    </source>
</evidence>
<dbReference type="Proteomes" id="UP000005238">
    <property type="component" value="Unassembled WGS sequence"/>
</dbReference>
<dbReference type="PANTHER" id="PTHR15272:SF0">
    <property type="entry name" value="CHROMATIN ASSEMBLY FACTOR 1 SUBUNIT A"/>
    <property type="match status" value="1"/>
</dbReference>
<feature type="compositionally biased region" description="Basic residues" evidence="5">
    <location>
        <begin position="1451"/>
        <end position="1470"/>
    </location>
</feature>
<comment type="subcellular location">
    <subcellularLocation>
        <location evidence="1">Nucleus</location>
    </subcellularLocation>
</comment>
<dbReference type="GO" id="GO:0006334">
    <property type="term" value="P:nucleosome assembly"/>
    <property type="evidence" value="ECO:0000318"/>
    <property type="project" value="GO_Central"/>
</dbReference>
<feature type="compositionally biased region" description="Basic and acidic residues" evidence="5">
    <location>
        <begin position="715"/>
        <end position="729"/>
    </location>
</feature>
<feature type="region of interest" description="Disordered" evidence="5">
    <location>
        <begin position="1242"/>
        <end position="1265"/>
    </location>
</feature>
<keyword evidence="3" id="KW-0234">DNA repair</keyword>
<feature type="region of interest" description="Disordered" evidence="5">
    <location>
        <begin position="277"/>
        <end position="301"/>
    </location>
</feature>
<keyword evidence="2" id="KW-0227">DNA damage</keyword>
<dbReference type="GO" id="GO:0005634">
    <property type="term" value="C:nucleus"/>
    <property type="evidence" value="ECO:0000318"/>
    <property type="project" value="GO_Central"/>
</dbReference>
<feature type="compositionally biased region" description="Basic and acidic residues" evidence="5">
    <location>
        <begin position="681"/>
        <end position="694"/>
    </location>
</feature>
<feature type="compositionally biased region" description="Polar residues" evidence="5">
    <location>
        <begin position="1247"/>
        <end position="1257"/>
    </location>
</feature>
<dbReference type="VEuPathDB" id="FungiDB:KRP22_4655"/>
<feature type="compositionally biased region" description="Acidic residues" evidence="5">
    <location>
        <begin position="1424"/>
        <end position="1440"/>
    </location>
</feature>
<feature type="compositionally biased region" description="Low complexity" evidence="5">
    <location>
        <begin position="282"/>
        <end position="297"/>
    </location>
</feature>
<dbReference type="EnsemblProtists" id="Phyra84852">
    <property type="protein sequence ID" value="Phyra84852"/>
    <property type="gene ID" value="Phyra84852"/>
</dbReference>
<feature type="compositionally biased region" description="Basic residues" evidence="5">
    <location>
        <begin position="1583"/>
        <end position="1594"/>
    </location>
</feature>
<dbReference type="HOGENOM" id="CLU_240947_0_0_1"/>
<feature type="region of interest" description="Disordered" evidence="5">
    <location>
        <begin position="1292"/>
        <end position="1334"/>
    </location>
</feature>
<feature type="compositionally biased region" description="Basic and acidic residues" evidence="5">
    <location>
        <begin position="180"/>
        <end position="204"/>
    </location>
</feature>
<evidence type="ECO:0000259" key="6">
    <source>
        <dbReference type="Pfam" id="PF12253"/>
    </source>
</evidence>
<feature type="region of interest" description="Disordered" evidence="5">
    <location>
        <begin position="172"/>
        <end position="220"/>
    </location>
</feature>
<feature type="region of interest" description="Disordered" evidence="5">
    <location>
        <begin position="29"/>
        <end position="112"/>
    </location>
</feature>
<feature type="compositionally biased region" description="Acidic residues" evidence="5">
    <location>
        <begin position="775"/>
        <end position="789"/>
    </location>
</feature>
<keyword evidence="8" id="KW-1185">Reference proteome</keyword>
<feature type="compositionally biased region" description="Low complexity" evidence="5">
    <location>
        <begin position="1637"/>
        <end position="1658"/>
    </location>
</feature>
<dbReference type="EMBL" id="DS566124">
    <property type="status" value="NOT_ANNOTATED_CDS"/>
    <property type="molecule type" value="Genomic_DNA"/>
</dbReference>
<dbReference type="InParanoid" id="H3H319"/>
<keyword evidence="4" id="KW-0539">Nucleus</keyword>
<name>H3H319_PHYRM</name>
<feature type="compositionally biased region" description="Basic and acidic residues" evidence="5">
    <location>
        <begin position="1524"/>
        <end position="1549"/>
    </location>
</feature>
<feature type="region of interest" description="Disordered" evidence="5">
    <location>
        <begin position="1386"/>
        <end position="1470"/>
    </location>
</feature>
<feature type="region of interest" description="Disordered" evidence="5">
    <location>
        <begin position="604"/>
        <end position="898"/>
    </location>
</feature>
<feature type="compositionally biased region" description="Basic and acidic residues" evidence="5">
    <location>
        <begin position="833"/>
        <end position="847"/>
    </location>
</feature>
<dbReference type="GO" id="GO:0006281">
    <property type="term" value="P:DNA repair"/>
    <property type="evidence" value="ECO:0007669"/>
    <property type="project" value="UniProtKB-KW"/>
</dbReference>
<evidence type="ECO:0000313" key="8">
    <source>
        <dbReference type="Proteomes" id="UP000005238"/>
    </source>
</evidence>
<sequence length="1699" mass="185667">MARGARGVTCRTCGCLNFSSEHEECDKCRSKTAVSRRSDQAKSHTSASTNRLREDAVHSNGKKRRYEETKNTSKKRPQPDVIDLISDDEEDQVVVQKATSRREKENHGDASGQRELFQSRVFPTVFFKESDFPSMEQVAVMRKHAADGGAARSHPAAANAVKAVVSQPMQVIRPAQAKPVDPKSVEPRPPPADKKEQGKAKLTDSGEATGIEAPASTAPTDAAVKNAVQLETGAVQVVSRSEEEDPFFQSRAFDAVEFQASDFVTVFDGLAVARRSQPPALKANSSASSKATSSTNADMTKADSADGDAVLFVKVNAAPLEMTPVEPPILGYCSPEFLAFMRECGDEDAEEDDDPEEVSRSQLKLLDVVDLTNLSDSEDSDAESPMPTPRASVATTATLKHGLPANTQMKGNRTWYVPTLGSERTRTRPEKVMCELKCARENGDENVCWNCELGSMIDDSELDEEHAKHNNDGEGVDEEEEEEQEEDDEHQDGESEDATGDGDVEMASPAEGGEDGNPVSDEISMKSAGTRWKEFIGGATADVEASYHEVTKRIAEELRDEEKRQIYSRGFVSRDEFEAQMAEVEEYYISEEARLQQLEREKALEGRKAAEARRAQAAAEQTALGSVPSDEPPADRPHANENTPPSVSTTAPPSPPRRRSMVEQKKGPKQASISAFFSPKKPGEETEEAKELEAKSSATKRPRASSPAAKLEATTGDKIEAEKAEEKPPAKKKVATAKTKAKTKAKAKGKTKASPKPKPKKRQPRRFISPHADDGPGDEDDEDLEDEGDVFNTPEAKRARAELESGGEIVPAGAPISGDAVVSDAEIVDVSDEDAKSAERVTSGDKEETAEDDAVTVDLTADEGAVKSVVQSEDAKKGKATKAKAKPTAKTPTKRQQKMKEKAVAAEAKPAPVEPLDPVIQARVDTYKLKMEELTRLFTELLQSKQESDVLMQDIYGAGLDCDLDVTVEHEKARQTLSETWQKLREHAQSTSNAGETVALPSTIEFPHEVKSLIVKCIQGRTCSLSVLTTELLASFKKEIESDDVDMETGSNTKKTISFDTESVNSAAVLTMEMEIKMLAQRTPHGVRPAKANLFEDTSADALWIWEVGNLEKYFGDEAQKTVKRMRKHRKRLGQQLKTLARVVQLLHQKPVDEAKVSAEEAKVGKFGFVVDAEVQKAKDREAKEQEKRQAAEEKKRHEVERQQAKDEEKRKRELKEEEKEIKSSKRQKIFKSFFVQSKDNAGAETAGSNGAGTSDSAIDITGDEDMEMTGAAGETRSAKMVRMDAAISFLGSSNDASSSPDTSRQSIFSSLKNKRDATKKLTDNLPPQAWSARRHKDPKLGIMKLLQFYENVRPAYYGTFSTQSRLFHGGRRPLAQFSKFDYSVDSDDEWEEEEPGESLSDADSDGEESDEDNLDYGDQWLAYEDEVDYMDDAAAEDGPMESAEGPSSPTKHKLPSQLQKKRVKAKAMKPAKLEPQIIGPFWCTQSGVDACTESHFSGLAAELLVEPVFESTLMRKAREYEEEQKRLESERQEQQRKKEQQQALEKQKAAAAAAAAPAVAGALAPPVEKKATSQKAAPQKAAPKKAAPKKAAPKKATPQKATPQKATPQKATPQKTKSQKATPQKTSAKQDAASPSTGSVQSASAASSATPSPAKAAHPLLDAWLKKKDETAATSSPKSQQQQEKPKEGDSVEVISVD</sequence>
<proteinExistence type="predicted"/>
<dbReference type="eggNOG" id="KOG4364">
    <property type="taxonomic scope" value="Eukaryota"/>
</dbReference>
<evidence type="ECO:0000256" key="5">
    <source>
        <dbReference type="SAM" id="MobiDB-lite"/>
    </source>
</evidence>
<feature type="compositionally biased region" description="Low complexity" evidence="5">
    <location>
        <begin position="1595"/>
        <end position="1628"/>
    </location>
</feature>
<dbReference type="STRING" id="164328.H3H319"/>
<feature type="compositionally biased region" description="Acidic residues" evidence="5">
    <location>
        <begin position="474"/>
        <end position="504"/>
    </location>
</feature>
<feature type="compositionally biased region" description="Low complexity" evidence="5">
    <location>
        <begin position="615"/>
        <end position="625"/>
    </location>
</feature>
<protein>
    <recommendedName>
        <fullName evidence="6">Chromatin assembly factor 1 subunit A dimerization domain-containing protein</fullName>
    </recommendedName>
</protein>
<evidence type="ECO:0000256" key="3">
    <source>
        <dbReference type="ARBA" id="ARBA00023204"/>
    </source>
</evidence>
<dbReference type="VEuPathDB" id="FungiDB:KRP23_13947"/>
<accession>H3H319</accession>
<dbReference type="Pfam" id="PF12253">
    <property type="entry name" value="CAF1A_dimeriz"/>
    <property type="match status" value="1"/>
</dbReference>
<dbReference type="InterPro" id="IPR022043">
    <property type="entry name" value="CAF1A_DD"/>
</dbReference>